<accession>A0A1G8A849</accession>
<dbReference type="Proteomes" id="UP000199706">
    <property type="component" value="Unassembled WGS sequence"/>
</dbReference>
<dbReference type="InterPro" id="IPR019734">
    <property type="entry name" value="TPR_rpt"/>
</dbReference>
<dbReference type="OrthoDB" id="1971692at2"/>
<dbReference type="SMART" id="SM00862">
    <property type="entry name" value="Trans_reg_C"/>
    <property type="match status" value="1"/>
</dbReference>
<dbReference type="SUPFAM" id="SSF46894">
    <property type="entry name" value="C-terminal effector domain of the bipartite response regulators"/>
    <property type="match status" value="1"/>
</dbReference>
<feature type="repeat" description="TPR" evidence="2">
    <location>
        <begin position="347"/>
        <end position="380"/>
    </location>
</feature>
<dbReference type="InterPro" id="IPR011990">
    <property type="entry name" value="TPR-like_helical_dom_sf"/>
</dbReference>
<dbReference type="Pfam" id="PF00486">
    <property type="entry name" value="Trans_reg_C"/>
    <property type="match status" value="1"/>
</dbReference>
<reference evidence="5 6" key="1">
    <citation type="submission" date="2016-10" db="EMBL/GenBank/DDBJ databases">
        <authorList>
            <person name="de Groot N.N."/>
        </authorList>
    </citation>
    <scope>NUCLEOTIDE SEQUENCE [LARGE SCALE GENOMIC DNA]</scope>
    <source>
        <strain evidence="5 6">LMG 2247</strain>
    </source>
</reference>
<gene>
    <name evidence="5" type="ORF">SAMN05216466_107326</name>
</gene>
<dbReference type="Gene3D" id="3.40.50.10070">
    <property type="entry name" value="TolB, N-terminal domain"/>
    <property type="match status" value="1"/>
</dbReference>
<dbReference type="GO" id="GO:0006355">
    <property type="term" value="P:regulation of DNA-templated transcription"/>
    <property type="evidence" value="ECO:0007669"/>
    <property type="project" value="InterPro"/>
</dbReference>
<evidence type="ECO:0000313" key="5">
    <source>
        <dbReference type="EMBL" id="SDH16560.1"/>
    </source>
</evidence>
<evidence type="ECO:0000313" key="6">
    <source>
        <dbReference type="Proteomes" id="UP000199706"/>
    </source>
</evidence>
<dbReference type="InterPro" id="IPR036388">
    <property type="entry name" value="WH-like_DNA-bd_sf"/>
</dbReference>
<dbReference type="AlphaFoldDB" id="A0A1G8A849"/>
<keyword evidence="1 3" id="KW-0238">DNA-binding</keyword>
<proteinExistence type="predicted"/>
<dbReference type="EMBL" id="FNCJ01000007">
    <property type="protein sequence ID" value="SDH16560.1"/>
    <property type="molecule type" value="Genomic_DNA"/>
</dbReference>
<dbReference type="GO" id="GO:0000160">
    <property type="term" value="P:phosphorelay signal transduction system"/>
    <property type="evidence" value="ECO:0007669"/>
    <property type="project" value="InterPro"/>
</dbReference>
<sequence length="507" mass="54993">MQDAYFFDRGEFRPTERLLLVDGAPVAVGARAFDLLACLLAHRDRVVLKSELLEAAWPGLVVEENNISVQVSVLRKLLGDKAIATVSGLGYRFAMEVRIGVASAPGAPLAPCAATNRPTIAVLPFNVLADDPRMVFLAEGLAEDVIALLARVPGFRLISHASSFAFRPHDASLTEVAQQLGVRFVVEGSLRPTATAVRITTHLTDAQTGHVLWNGRFDCFHAKMADLQEQIARGIISELEPELTRAEIAHIRRQRPDNLDAWAHYHEAVGAIALQGWNEDGIGEARARLRACLALDPLFGLAHAHYAMLTALARNIGLLPEAAAGSAAADDAQQAAERAVELDDGSPEVLGLAGCALCDLGQLPRGMTMLRRALELDPSNAQAHVALGAALILTSEFEAGFARMRLGMAISPRDRRLGFWGWALGVFLLRADRAAEALAEALASSQRDPRFHFARVLQAAALDRQGQTDEARIALAEARRLRTRLSLNEIALTHGRRVAEQLGQYWD</sequence>
<dbReference type="PROSITE" id="PS50005">
    <property type="entry name" value="TPR"/>
    <property type="match status" value="1"/>
</dbReference>
<evidence type="ECO:0000259" key="4">
    <source>
        <dbReference type="PROSITE" id="PS51755"/>
    </source>
</evidence>
<name>A0A1G8A849_9BURK</name>
<keyword evidence="2" id="KW-0802">TPR repeat</keyword>
<evidence type="ECO:0000256" key="3">
    <source>
        <dbReference type="PROSITE-ProRule" id="PRU01091"/>
    </source>
</evidence>
<organism evidence="5 6">
    <name type="scientific">Paraburkholderia phenazinium</name>
    <dbReference type="NCBI Taxonomy" id="60549"/>
    <lineage>
        <taxon>Bacteria</taxon>
        <taxon>Pseudomonadati</taxon>
        <taxon>Pseudomonadota</taxon>
        <taxon>Betaproteobacteria</taxon>
        <taxon>Burkholderiales</taxon>
        <taxon>Burkholderiaceae</taxon>
        <taxon>Paraburkholderia</taxon>
    </lineage>
</organism>
<feature type="domain" description="OmpR/PhoB-type" evidence="4">
    <location>
        <begin position="2"/>
        <end position="95"/>
    </location>
</feature>
<dbReference type="Gene3D" id="1.25.40.10">
    <property type="entry name" value="Tetratricopeptide repeat domain"/>
    <property type="match status" value="1"/>
</dbReference>
<dbReference type="Gene3D" id="1.10.10.10">
    <property type="entry name" value="Winged helix-like DNA-binding domain superfamily/Winged helix DNA-binding domain"/>
    <property type="match status" value="1"/>
</dbReference>
<dbReference type="InterPro" id="IPR001867">
    <property type="entry name" value="OmpR/PhoB-type_DNA-bd"/>
</dbReference>
<dbReference type="RefSeq" id="WP_090685946.1">
    <property type="nucleotide sequence ID" value="NZ_CADERL010000020.1"/>
</dbReference>
<evidence type="ECO:0000256" key="1">
    <source>
        <dbReference type="ARBA" id="ARBA00023125"/>
    </source>
</evidence>
<dbReference type="PROSITE" id="PS51755">
    <property type="entry name" value="OMPR_PHOB"/>
    <property type="match status" value="1"/>
</dbReference>
<dbReference type="SUPFAM" id="SSF48452">
    <property type="entry name" value="TPR-like"/>
    <property type="match status" value="1"/>
</dbReference>
<dbReference type="InterPro" id="IPR016032">
    <property type="entry name" value="Sig_transdc_resp-reg_C-effctor"/>
</dbReference>
<protein>
    <submittedName>
        <fullName evidence="5">TolB amino-terminal domain-containing protein</fullName>
    </submittedName>
</protein>
<evidence type="ECO:0000256" key="2">
    <source>
        <dbReference type="PROSITE-ProRule" id="PRU00339"/>
    </source>
</evidence>
<feature type="DNA-binding region" description="OmpR/PhoB-type" evidence="3">
    <location>
        <begin position="2"/>
        <end position="95"/>
    </location>
</feature>
<dbReference type="GO" id="GO:0003677">
    <property type="term" value="F:DNA binding"/>
    <property type="evidence" value="ECO:0007669"/>
    <property type="project" value="UniProtKB-UniRule"/>
</dbReference>
<dbReference type="CDD" id="cd00383">
    <property type="entry name" value="trans_reg_C"/>
    <property type="match status" value="1"/>
</dbReference>